<dbReference type="OMA" id="DEAMNDH"/>
<reference evidence="3 4" key="1">
    <citation type="journal article" date="2019" name="Sci. Rep.">
        <title>Nanopore sequencing improves the draft genome of the human pathogenic amoeba Naegleria fowleri.</title>
        <authorList>
            <person name="Liechti N."/>
            <person name="Schurch N."/>
            <person name="Bruggmann R."/>
            <person name="Wittwer M."/>
        </authorList>
    </citation>
    <scope>NUCLEOTIDE SEQUENCE [LARGE SCALE GENOMIC DNA]</scope>
    <source>
        <strain evidence="3 4">ATCC 30894</strain>
    </source>
</reference>
<protein>
    <recommendedName>
        <fullName evidence="2">TRF2-interacting telomeric protein/Rap1 C-terminal domain-containing protein</fullName>
    </recommendedName>
</protein>
<dbReference type="GeneID" id="68116147"/>
<accession>A0A6A5BDL7</accession>
<dbReference type="OrthoDB" id="10409949at2759"/>
<feature type="compositionally biased region" description="Low complexity" evidence="1">
    <location>
        <begin position="303"/>
        <end position="323"/>
    </location>
</feature>
<comment type="caution">
    <text evidence="3">The sequence shown here is derived from an EMBL/GenBank/DDBJ whole genome shotgun (WGS) entry which is preliminary data.</text>
</comment>
<organism evidence="3 4">
    <name type="scientific">Naegleria fowleri</name>
    <name type="common">Brain eating amoeba</name>
    <dbReference type="NCBI Taxonomy" id="5763"/>
    <lineage>
        <taxon>Eukaryota</taxon>
        <taxon>Discoba</taxon>
        <taxon>Heterolobosea</taxon>
        <taxon>Tetramitia</taxon>
        <taxon>Eutetramitia</taxon>
        <taxon>Vahlkampfiidae</taxon>
        <taxon>Naegleria</taxon>
    </lineage>
</organism>
<name>A0A6A5BDL7_NAEFO</name>
<proteinExistence type="predicted"/>
<dbReference type="AlphaFoldDB" id="A0A6A5BDL7"/>
<feature type="domain" description="TRF2-interacting telomeric protein/Rap1 C-terminal" evidence="2">
    <location>
        <begin position="356"/>
        <end position="427"/>
    </location>
</feature>
<feature type="region of interest" description="Disordered" evidence="1">
    <location>
        <begin position="1"/>
        <end position="173"/>
    </location>
</feature>
<feature type="region of interest" description="Disordered" evidence="1">
    <location>
        <begin position="289"/>
        <end position="337"/>
    </location>
</feature>
<evidence type="ECO:0000313" key="3">
    <source>
        <dbReference type="EMBL" id="KAF0972681.1"/>
    </source>
</evidence>
<dbReference type="Pfam" id="PF11626">
    <property type="entry name" value="Rap1_C"/>
    <property type="match status" value="1"/>
</dbReference>
<dbReference type="RefSeq" id="XP_044557395.1">
    <property type="nucleotide sequence ID" value="XM_044712835.1"/>
</dbReference>
<keyword evidence="4" id="KW-1185">Reference proteome</keyword>
<dbReference type="VEuPathDB" id="AmoebaDB:NfTy_047570"/>
<dbReference type="InterPro" id="IPR021661">
    <property type="entry name" value="Rap1_C"/>
</dbReference>
<feature type="compositionally biased region" description="Basic residues" evidence="1">
    <location>
        <begin position="97"/>
        <end position="106"/>
    </location>
</feature>
<gene>
    <name evidence="3" type="ORF">FDP41_008930</name>
</gene>
<dbReference type="EMBL" id="VFQX01000066">
    <property type="protein sequence ID" value="KAF0972681.1"/>
    <property type="molecule type" value="Genomic_DNA"/>
</dbReference>
<dbReference type="VEuPathDB" id="AmoebaDB:FDP41_008930"/>
<dbReference type="VEuPathDB" id="AmoebaDB:NF0077610"/>
<sequence length="436" mass="49167">MPPPVFKGLKKRKSKTAQKRKASSSIKNVAAADQSTQSAGEEESSKVTSSSAQEPLSPVLGLSSREEQDQTAEDEAMNDHVLQTQQDEDSPELTHPPRTRKRKKKTAASSDDENDQDYEPSEEEQHEEPAAKTPKRKVSYLPTTSSYRVPVIEDESDRMTSPPSSRKRAKNFTPDEDRLVKRVVLDIYGDVPKVVNKKVFELMSKILDGREGQAKGIKKHYYRTGVYKQTETEMMETEEADNQKLLPFKDEILRLKELMAEEIEIEAQRKRAAQLSEIRRLSNEIEDFNARHFSTPKKSPAGKSSTSSTPRKSPKSSSSTPTRQRASSSSSREKDEETLYAEKLIEKLTAETQKSSDLVAHALYACSGDPKLAARLLDDSVELTENEKSRIWTQEEDKVLTMKGRPLKALIDLKGEDLVQARLAWLESAEYGEVEY</sequence>
<feature type="compositionally biased region" description="Acidic residues" evidence="1">
    <location>
        <begin position="110"/>
        <end position="126"/>
    </location>
</feature>
<evidence type="ECO:0000313" key="4">
    <source>
        <dbReference type="Proteomes" id="UP000444721"/>
    </source>
</evidence>
<evidence type="ECO:0000256" key="1">
    <source>
        <dbReference type="SAM" id="MobiDB-lite"/>
    </source>
</evidence>
<evidence type="ECO:0000259" key="2">
    <source>
        <dbReference type="Pfam" id="PF11626"/>
    </source>
</evidence>
<feature type="compositionally biased region" description="Basic residues" evidence="1">
    <location>
        <begin position="8"/>
        <end position="22"/>
    </location>
</feature>
<dbReference type="Proteomes" id="UP000444721">
    <property type="component" value="Unassembled WGS sequence"/>
</dbReference>